<feature type="signal peptide" evidence="10">
    <location>
        <begin position="1"/>
        <end position="18"/>
    </location>
</feature>
<evidence type="ECO:0000256" key="10">
    <source>
        <dbReference type="SAM" id="SignalP"/>
    </source>
</evidence>
<evidence type="ECO:0000256" key="2">
    <source>
        <dbReference type="ARBA" id="ARBA00013095"/>
    </source>
</evidence>
<sequence>MKFLTLQAITFFSTLTAAFPLTLLSRDFSSTIQNDLTNGSPCKKVSLIFARGTTESGNMGRAVGPPLATELGKAIGGAANLAVQGVDYAASWAGALQGGDAAGSQKMAQLTRDAVARCPQTQVVLAGYSQGAQLVHNAAMMLDTATASKIKAVTVFGDPKQKEPVANVNQANVKKYCHQGDQVCEAGTAVITPTHLNYNIDAPDAAAFIKARVVV</sequence>
<feature type="disulfide bond" evidence="9">
    <location>
        <begin position="42"/>
        <end position="118"/>
    </location>
</feature>
<keyword evidence="12" id="KW-1185">Reference proteome</keyword>
<evidence type="ECO:0000256" key="6">
    <source>
        <dbReference type="ARBA" id="ARBA00023157"/>
    </source>
</evidence>
<dbReference type="PANTHER" id="PTHR48250">
    <property type="entry name" value="CUTINASE 2-RELATED"/>
    <property type="match status" value="1"/>
</dbReference>
<dbReference type="EC" id="3.1.1.74" evidence="2"/>
<gene>
    <name evidence="11" type="ORF">W97_07719</name>
</gene>
<dbReference type="STRING" id="1168221.R7Z2H1"/>
<dbReference type="InterPro" id="IPR000675">
    <property type="entry name" value="Cutinase/axe"/>
</dbReference>
<dbReference type="GO" id="GO:0016052">
    <property type="term" value="P:carbohydrate catabolic process"/>
    <property type="evidence" value="ECO:0007669"/>
    <property type="project" value="TreeGrafter"/>
</dbReference>
<evidence type="ECO:0000256" key="8">
    <source>
        <dbReference type="PIRSR" id="PIRSR611150-1"/>
    </source>
</evidence>
<keyword evidence="4 10" id="KW-0732">Signal</keyword>
<dbReference type="eggNOG" id="ENOG502S3AW">
    <property type="taxonomic scope" value="Eukaryota"/>
</dbReference>
<dbReference type="GO" id="GO:0050525">
    <property type="term" value="F:cutinase activity"/>
    <property type="evidence" value="ECO:0007669"/>
    <property type="project" value="UniProtKB-EC"/>
</dbReference>
<dbReference type="AlphaFoldDB" id="R7Z2H1"/>
<dbReference type="GeneID" id="19905030"/>
<dbReference type="GO" id="GO:0005576">
    <property type="term" value="C:extracellular region"/>
    <property type="evidence" value="ECO:0007669"/>
    <property type="project" value="InterPro"/>
</dbReference>
<organism evidence="11 12">
    <name type="scientific">Coniosporium apollinis (strain CBS 100218)</name>
    <name type="common">Rock-inhabiting black yeast</name>
    <dbReference type="NCBI Taxonomy" id="1168221"/>
    <lineage>
        <taxon>Eukaryota</taxon>
        <taxon>Fungi</taxon>
        <taxon>Dikarya</taxon>
        <taxon>Ascomycota</taxon>
        <taxon>Pezizomycotina</taxon>
        <taxon>Dothideomycetes</taxon>
        <taxon>Dothideomycetes incertae sedis</taxon>
        <taxon>Coniosporium</taxon>
    </lineage>
</organism>
<dbReference type="PANTHER" id="PTHR48250:SF1">
    <property type="entry name" value="CUTINASE"/>
    <property type="match status" value="1"/>
</dbReference>
<evidence type="ECO:0000256" key="1">
    <source>
        <dbReference type="ARBA" id="ARBA00007534"/>
    </source>
</evidence>
<comment type="catalytic activity">
    <reaction evidence="7">
        <text>cutin + H2O = cutin monomers.</text>
        <dbReference type="EC" id="3.1.1.74"/>
    </reaction>
</comment>
<dbReference type="Proteomes" id="UP000016924">
    <property type="component" value="Unassembled WGS sequence"/>
</dbReference>
<evidence type="ECO:0000256" key="4">
    <source>
        <dbReference type="ARBA" id="ARBA00022729"/>
    </source>
</evidence>
<dbReference type="Pfam" id="PF01083">
    <property type="entry name" value="Cutinase"/>
    <property type="match status" value="1"/>
</dbReference>
<dbReference type="OrthoDB" id="2975078at2759"/>
<dbReference type="OMA" id="FGNATHR"/>
<dbReference type="SUPFAM" id="SSF53474">
    <property type="entry name" value="alpha/beta-Hydrolases"/>
    <property type="match status" value="1"/>
</dbReference>
<dbReference type="InterPro" id="IPR011150">
    <property type="entry name" value="Cutinase_monf"/>
</dbReference>
<evidence type="ECO:0000313" key="11">
    <source>
        <dbReference type="EMBL" id="EON68395.1"/>
    </source>
</evidence>
<dbReference type="Gene3D" id="3.40.50.1820">
    <property type="entry name" value="alpha/beta hydrolase"/>
    <property type="match status" value="1"/>
</dbReference>
<dbReference type="RefSeq" id="XP_007783712.1">
    <property type="nucleotide sequence ID" value="XM_007785522.1"/>
</dbReference>
<comment type="similarity">
    <text evidence="1">Belongs to the cutinase family.</text>
</comment>
<feature type="active site" evidence="8">
    <location>
        <position position="181"/>
    </location>
</feature>
<keyword evidence="6 9" id="KW-1015">Disulfide bond</keyword>
<proteinExistence type="inferred from homology"/>
<feature type="chain" id="PRO_5004461359" description="cutinase" evidence="10">
    <location>
        <begin position="19"/>
        <end position="215"/>
    </location>
</feature>
<feature type="active site" description="Nucleophile" evidence="8">
    <location>
        <position position="129"/>
    </location>
</feature>
<dbReference type="InterPro" id="IPR029058">
    <property type="entry name" value="AB_hydrolase_fold"/>
</dbReference>
<dbReference type="PRINTS" id="PR00129">
    <property type="entry name" value="CUTINASE"/>
</dbReference>
<evidence type="ECO:0000256" key="5">
    <source>
        <dbReference type="ARBA" id="ARBA00022801"/>
    </source>
</evidence>
<accession>R7Z2H1</accession>
<keyword evidence="3" id="KW-0719">Serine esterase</keyword>
<dbReference type="EMBL" id="JH767596">
    <property type="protein sequence ID" value="EON68395.1"/>
    <property type="molecule type" value="Genomic_DNA"/>
</dbReference>
<keyword evidence="5" id="KW-0378">Hydrolase</keyword>
<feature type="disulfide bond" evidence="9">
    <location>
        <begin position="177"/>
        <end position="184"/>
    </location>
</feature>
<reference evidence="12" key="1">
    <citation type="submission" date="2012-06" db="EMBL/GenBank/DDBJ databases">
        <title>The genome sequence of Coniosporium apollinis CBS 100218.</title>
        <authorList>
            <consortium name="The Broad Institute Genome Sequencing Platform"/>
            <person name="Cuomo C."/>
            <person name="Gorbushina A."/>
            <person name="Noack S."/>
            <person name="Walker B."/>
            <person name="Young S.K."/>
            <person name="Zeng Q."/>
            <person name="Gargeya S."/>
            <person name="Fitzgerald M."/>
            <person name="Haas B."/>
            <person name="Abouelleil A."/>
            <person name="Alvarado L."/>
            <person name="Arachchi H.M."/>
            <person name="Berlin A.M."/>
            <person name="Chapman S.B."/>
            <person name="Goldberg J."/>
            <person name="Griggs A."/>
            <person name="Gujja S."/>
            <person name="Hansen M."/>
            <person name="Howarth C."/>
            <person name="Imamovic A."/>
            <person name="Larimer J."/>
            <person name="McCowan C."/>
            <person name="Montmayeur A."/>
            <person name="Murphy C."/>
            <person name="Neiman D."/>
            <person name="Pearson M."/>
            <person name="Priest M."/>
            <person name="Roberts A."/>
            <person name="Saif S."/>
            <person name="Shea T."/>
            <person name="Sisk P."/>
            <person name="Sykes S."/>
            <person name="Wortman J."/>
            <person name="Nusbaum C."/>
            <person name="Birren B."/>
        </authorList>
    </citation>
    <scope>NUCLEOTIDE SEQUENCE [LARGE SCALE GENOMIC DNA]</scope>
    <source>
        <strain evidence="12">CBS 100218</strain>
    </source>
</reference>
<name>R7Z2H1_CONA1</name>
<evidence type="ECO:0000256" key="3">
    <source>
        <dbReference type="ARBA" id="ARBA00022487"/>
    </source>
</evidence>
<dbReference type="HOGENOM" id="CLU_040058_2_2_1"/>
<dbReference type="SMART" id="SM01110">
    <property type="entry name" value="Cutinase"/>
    <property type="match status" value="1"/>
</dbReference>
<feature type="active site" description="Proton donor/acceptor" evidence="8">
    <location>
        <position position="195"/>
    </location>
</feature>
<protein>
    <recommendedName>
        <fullName evidence="2">cutinase</fullName>
        <ecNumber evidence="2">3.1.1.74</ecNumber>
    </recommendedName>
</protein>
<evidence type="ECO:0000313" key="12">
    <source>
        <dbReference type="Proteomes" id="UP000016924"/>
    </source>
</evidence>
<evidence type="ECO:0000256" key="9">
    <source>
        <dbReference type="PIRSR" id="PIRSR611150-2"/>
    </source>
</evidence>
<evidence type="ECO:0000256" key="7">
    <source>
        <dbReference type="ARBA" id="ARBA00034045"/>
    </source>
</evidence>